<dbReference type="SUPFAM" id="SSF55729">
    <property type="entry name" value="Acyl-CoA N-acyltransferases (Nat)"/>
    <property type="match status" value="1"/>
</dbReference>
<evidence type="ECO:0000313" key="5">
    <source>
        <dbReference type="Proteomes" id="UP000525987"/>
    </source>
</evidence>
<feature type="domain" description="N-acetyltransferase" evidence="3">
    <location>
        <begin position="2"/>
        <end position="164"/>
    </location>
</feature>
<dbReference type="EC" id="2.3.1.183" evidence="4"/>
<dbReference type="AlphaFoldDB" id="A0A7W5BUG1"/>
<dbReference type="Pfam" id="PF00583">
    <property type="entry name" value="Acetyltransf_1"/>
    <property type="match status" value="1"/>
</dbReference>
<dbReference type="Proteomes" id="UP000525987">
    <property type="component" value="Unassembled WGS sequence"/>
</dbReference>
<sequence length="177" mass="19719">MMDIRLAEAQDLPRIVEIYNAAVPSRRSTADTETVTPESRSEWFHRHEPERRPLLVGEDQGDIVAWMSFEDFYGRPAYAHTAELSIYIAPDYQGRLLGKRLLRRAEALAPSLGIHTLVGYVFAHNAPSLRLLRASGYQEWGRLPDVARMDGSDFSLCIMGKRLESAPAPLGQPAGAG</sequence>
<evidence type="ECO:0000313" key="4">
    <source>
        <dbReference type="EMBL" id="MBB3139361.1"/>
    </source>
</evidence>
<name>A0A7W5BUG1_9GAMM</name>
<evidence type="ECO:0000256" key="2">
    <source>
        <dbReference type="ARBA" id="ARBA00023315"/>
    </source>
</evidence>
<keyword evidence="1 4" id="KW-0808">Transferase</keyword>
<reference evidence="4 5" key="1">
    <citation type="submission" date="2020-08" db="EMBL/GenBank/DDBJ databases">
        <title>Genomic Encyclopedia of Type Strains, Phase III (KMG-III): the genomes of soil and plant-associated and newly described type strains.</title>
        <authorList>
            <person name="Whitman W."/>
        </authorList>
    </citation>
    <scope>NUCLEOTIDE SEQUENCE [LARGE SCALE GENOMIC DNA]</scope>
    <source>
        <strain evidence="4 5">CECT 5995</strain>
    </source>
</reference>
<comment type="caution">
    <text evidence="4">The sequence shown here is derived from an EMBL/GenBank/DDBJ whole genome shotgun (WGS) entry which is preliminary data.</text>
</comment>
<keyword evidence="5" id="KW-1185">Reference proteome</keyword>
<dbReference type="EMBL" id="JACHXM010000001">
    <property type="protein sequence ID" value="MBB3139361.1"/>
    <property type="molecule type" value="Genomic_DNA"/>
</dbReference>
<dbReference type="PANTHER" id="PTHR43072">
    <property type="entry name" value="N-ACETYLTRANSFERASE"/>
    <property type="match status" value="1"/>
</dbReference>
<accession>A0A7W5BUG1</accession>
<dbReference type="InterPro" id="IPR016181">
    <property type="entry name" value="Acyl_CoA_acyltransferase"/>
</dbReference>
<dbReference type="InterPro" id="IPR000182">
    <property type="entry name" value="GNAT_dom"/>
</dbReference>
<evidence type="ECO:0000259" key="3">
    <source>
        <dbReference type="PROSITE" id="PS51186"/>
    </source>
</evidence>
<dbReference type="RefSeq" id="WP_221195652.1">
    <property type="nucleotide sequence ID" value="NZ_JACHXM010000001.1"/>
</dbReference>
<evidence type="ECO:0000256" key="1">
    <source>
        <dbReference type="ARBA" id="ARBA00022679"/>
    </source>
</evidence>
<dbReference type="PROSITE" id="PS51186">
    <property type="entry name" value="GNAT"/>
    <property type="match status" value="1"/>
</dbReference>
<gene>
    <name evidence="4" type="ORF">FHR96_000207</name>
</gene>
<dbReference type="Gene3D" id="3.40.630.30">
    <property type="match status" value="1"/>
</dbReference>
<protein>
    <submittedName>
        <fullName evidence="4">Phosphinothricin acetyltransferase</fullName>
        <ecNumber evidence="4">2.3.1.183</ecNumber>
    </submittedName>
</protein>
<dbReference type="PANTHER" id="PTHR43072:SF23">
    <property type="entry name" value="UPF0039 PROTEIN C11D3.02C"/>
    <property type="match status" value="1"/>
</dbReference>
<organism evidence="4 5">
    <name type="scientific">Halomonas organivorans</name>
    <dbReference type="NCBI Taxonomy" id="257772"/>
    <lineage>
        <taxon>Bacteria</taxon>
        <taxon>Pseudomonadati</taxon>
        <taxon>Pseudomonadota</taxon>
        <taxon>Gammaproteobacteria</taxon>
        <taxon>Oceanospirillales</taxon>
        <taxon>Halomonadaceae</taxon>
        <taxon>Halomonas</taxon>
    </lineage>
</organism>
<proteinExistence type="predicted"/>
<dbReference type="GO" id="GO:0102971">
    <property type="term" value="F:phosphinothricin N-acetyltransferase activity"/>
    <property type="evidence" value="ECO:0007669"/>
    <property type="project" value="UniProtKB-EC"/>
</dbReference>
<keyword evidence="2 4" id="KW-0012">Acyltransferase</keyword>